<dbReference type="InterPro" id="IPR011009">
    <property type="entry name" value="Kinase-like_dom_sf"/>
</dbReference>
<dbReference type="EMBL" id="JAROAS010000041">
    <property type="protein sequence ID" value="MED4129782.1"/>
    <property type="molecule type" value="Genomic_DNA"/>
</dbReference>
<feature type="domain" description="Aminoglycoside phosphotransferase" evidence="1">
    <location>
        <begin position="186"/>
        <end position="280"/>
    </location>
</feature>
<proteinExistence type="predicted"/>
<organism evidence="2 3">
    <name type="scientific">Shouchella miscanthi</name>
    <dbReference type="NCBI Taxonomy" id="2598861"/>
    <lineage>
        <taxon>Bacteria</taxon>
        <taxon>Bacillati</taxon>
        <taxon>Bacillota</taxon>
        <taxon>Bacilli</taxon>
        <taxon>Bacillales</taxon>
        <taxon>Bacillaceae</taxon>
        <taxon>Shouchella</taxon>
    </lineage>
</organism>
<evidence type="ECO:0000313" key="2">
    <source>
        <dbReference type="EMBL" id="MED4129782.1"/>
    </source>
</evidence>
<evidence type="ECO:0000313" key="3">
    <source>
        <dbReference type="Proteomes" id="UP001341820"/>
    </source>
</evidence>
<dbReference type="RefSeq" id="WP_328238439.1">
    <property type="nucleotide sequence ID" value="NZ_JAROAS010000041.1"/>
</dbReference>
<dbReference type="InterPro" id="IPR002575">
    <property type="entry name" value="Aminoglycoside_PTrfase"/>
</dbReference>
<accession>A0ABU6NSK9</accession>
<sequence length="368" mass="42274">MSTTDMKASINQDTLVKCVSQQLKRSLTKGELEWNVQALSGEVNFTTQGIYRVFGSALKKIKWSLIIKVIQEVEDKRNPQHHNYWKREALIHQTGILNRYSNVIKSPICYEVEEKSDGTIWIWMEEVNGAHKQFSKEDFAVIAKSIGHFNGTYVNGPAHDEEWICRSWLASWIKSSQKYAMQVNELVDSNRLSEQVNDRLRAYLSLTSNTDKQLNVLKALPRVLAHQDLSKGNIFVNQEQVTLIDWQFMSLSGVGEDLGKLFGVMLSQEAIPIQEAEEYQKLLLRSYVDGLAETGNQLNEALIRYGFFTSFALRCVWEVPKLVELHIKQQNNCSEYERLLNLTSYQLKVYREIYAISSSHLVSLVEIG</sequence>
<gene>
    <name evidence="2" type="ORF">P5F74_16725</name>
</gene>
<dbReference type="Proteomes" id="UP001341820">
    <property type="component" value="Unassembled WGS sequence"/>
</dbReference>
<dbReference type="Pfam" id="PF01636">
    <property type="entry name" value="APH"/>
    <property type="match status" value="1"/>
</dbReference>
<name>A0ABU6NSK9_9BACI</name>
<dbReference type="SUPFAM" id="SSF56112">
    <property type="entry name" value="Protein kinase-like (PK-like)"/>
    <property type="match status" value="1"/>
</dbReference>
<reference evidence="2 3" key="1">
    <citation type="submission" date="2023-03" db="EMBL/GenBank/DDBJ databases">
        <title>Bacillus Genome Sequencing.</title>
        <authorList>
            <person name="Dunlap C."/>
        </authorList>
    </citation>
    <scope>NUCLEOTIDE SEQUENCE [LARGE SCALE GENOMIC DNA]</scope>
    <source>
        <strain evidence="2 3">B-4107</strain>
    </source>
</reference>
<protein>
    <submittedName>
        <fullName evidence="2">Phosphotransferase</fullName>
    </submittedName>
</protein>
<evidence type="ECO:0000259" key="1">
    <source>
        <dbReference type="Pfam" id="PF01636"/>
    </source>
</evidence>
<keyword evidence="3" id="KW-1185">Reference proteome</keyword>
<dbReference type="Gene3D" id="3.90.1200.10">
    <property type="match status" value="1"/>
</dbReference>
<comment type="caution">
    <text evidence="2">The sequence shown here is derived from an EMBL/GenBank/DDBJ whole genome shotgun (WGS) entry which is preliminary data.</text>
</comment>